<sequence>MGWLSRTFGSDADHAAEGTARADGTPAGPPAQVPLAPVAEAEEPGVPATPAPAPAAATQPPAPTTDASSPMGRYGPLVTVTRFDTAPPELEWQLPLNGELYRLIPGADRPDYSLLVLDRPLHFYPRDGFDLSRVEADQHVQDRKGRTMVRVHALLLCARFVGQQLHPGMTDLSVNLAYVIDNSLARDAEVDFGKIEFAGIGFLSEGHTPVQGAQGAQGASAPVAAGQPADPGEPAPEAQLAEPTSAPEPAAVPEPAAASEAPAPPARDSTDDGATTRHTPSDVLDELARTLRRGIEEQRGAPVHRMTAAITVDPQLRLTGLSGNADGQAPVPTADTFGRMAEVLGQLADLPGSERISAVTLRVDGDGVSHEVTDTHA</sequence>
<reference evidence="3" key="1">
    <citation type="journal article" date="2019" name="Int. J. Syst. Evol. Microbiol.">
        <title>The Global Catalogue of Microorganisms (GCM) 10K type strain sequencing project: providing services to taxonomists for standard genome sequencing and annotation.</title>
        <authorList>
            <consortium name="The Broad Institute Genomics Platform"/>
            <consortium name="The Broad Institute Genome Sequencing Center for Infectious Disease"/>
            <person name="Wu L."/>
            <person name="Ma J."/>
        </authorList>
    </citation>
    <scope>NUCLEOTIDE SEQUENCE [LARGE SCALE GENOMIC DNA]</scope>
    <source>
        <strain evidence="3">JCM 17125</strain>
    </source>
</reference>
<dbReference type="EMBL" id="BAABDC010000001">
    <property type="protein sequence ID" value="GAA3688934.1"/>
    <property type="molecule type" value="Genomic_DNA"/>
</dbReference>
<accession>A0ABP7CIQ2</accession>
<protein>
    <submittedName>
        <fullName evidence="2">Uncharacterized protein</fullName>
    </submittedName>
</protein>
<feature type="region of interest" description="Disordered" evidence="1">
    <location>
        <begin position="209"/>
        <end position="284"/>
    </location>
</feature>
<evidence type="ECO:0000313" key="2">
    <source>
        <dbReference type="EMBL" id="GAA3688934.1"/>
    </source>
</evidence>
<dbReference type="Proteomes" id="UP001501468">
    <property type="component" value="Unassembled WGS sequence"/>
</dbReference>
<evidence type="ECO:0000313" key="3">
    <source>
        <dbReference type="Proteomes" id="UP001501468"/>
    </source>
</evidence>
<feature type="compositionally biased region" description="Low complexity" evidence="1">
    <location>
        <begin position="241"/>
        <end position="261"/>
    </location>
</feature>
<proteinExistence type="predicted"/>
<feature type="compositionally biased region" description="Low complexity" evidence="1">
    <location>
        <begin position="209"/>
        <end position="229"/>
    </location>
</feature>
<gene>
    <name evidence="2" type="ORF">GCM10022399_00770</name>
</gene>
<evidence type="ECO:0000256" key="1">
    <source>
        <dbReference type="SAM" id="MobiDB-lite"/>
    </source>
</evidence>
<feature type="region of interest" description="Disordered" evidence="1">
    <location>
        <begin position="40"/>
        <end position="73"/>
    </location>
</feature>
<name>A0ABP7CIQ2_9MICO</name>
<organism evidence="2 3">
    <name type="scientific">Terrabacter ginsenosidimutans</name>
    <dbReference type="NCBI Taxonomy" id="490575"/>
    <lineage>
        <taxon>Bacteria</taxon>
        <taxon>Bacillati</taxon>
        <taxon>Actinomycetota</taxon>
        <taxon>Actinomycetes</taxon>
        <taxon>Micrococcales</taxon>
        <taxon>Intrasporangiaceae</taxon>
        <taxon>Terrabacter</taxon>
    </lineage>
</organism>
<keyword evidence="3" id="KW-1185">Reference proteome</keyword>
<comment type="caution">
    <text evidence="2">The sequence shown here is derived from an EMBL/GenBank/DDBJ whole genome shotgun (WGS) entry which is preliminary data.</text>
</comment>